<gene>
    <name evidence="1" type="ORF">V8247_05530</name>
</gene>
<proteinExistence type="predicted"/>
<organism evidence="1 2">
    <name type="scientific">Candidatus Dehalogenimonas loeffleri</name>
    <dbReference type="NCBI Taxonomy" id="3127115"/>
    <lineage>
        <taxon>Bacteria</taxon>
        <taxon>Bacillati</taxon>
        <taxon>Chloroflexota</taxon>
        <taxon>Dehalococcoidia</taxon>
        <taxon>Dehalococcoidales</taxon>
        <taxon>Dehalococcoidaceae</taxon>
        <taxon>Dehalogenimonas</taxon>
    </lineage>
</organism>
<accession>A0ABZ2J1C5</accession>
<name>A0ABZ2J1C5_9CHLR</name>
<protein>
    <submittedName>
        <fullName evidence="1">Phage portal protein</fullName>
    </submittedName>
</protein>
<dbReference type="EMBL" id="CP146612">
    <property type="protein sequence ID" value="WWX24729.1"/>
    <property type="molecule type" value="Genomic_DNA"/>
</dbReference>
<dbReference type="InterPro" id="IPR021145">
    <property type="entry name" value="Portal_protein_SPP1_Gp6-like"/>
</dbReference>
<dbReference type="Proteomes" id="UP001375370">
    <property type="component" value="Chromosome"/>
</dbReference>
<dbReference type="RefSeq" id="WP_338736846.1">
    <property type="nucleotide sequence ID" value="NZ_CP146612.1"/>
</dbReference>
<keyword evidence="2" id="KW-1185">Reference proteome</keyword>
<dbReference type="Pfam" id="PF05133">
    <property type="entry name" value="SPP1_portal"/>
    <property type="match status" value="1"/>
</dbReference>
<reference evidence="1 2" key="1">
    <citation type="submission" date="2024-03" db="EMBL/GenBank/DDBJ databases">
        <title>A Dehalogenimonas Isolated from Estuarine Sediments Dihaloeliminates Chlorinated Alkanes.</title>
        <authorList>
            <person name="Yang Y."/>
            <person name="Wang H."/>
        </authorList>
    </citation>
    <scope>NUCLEOTIDE SEQUENCE [LARGE SCALE GENOMIC DNA]</scope>
    <source>
        <strain evidence="1 2">W</strain>
    </source>
</reference>
<sequence>MNENLNAGFNVDDERRRRYREMLDVYRGRQWPGRAAGERRLTFNYAAAAVDKLSAYLMNGLAVRVAENTPAGQQAQNLLNRWSAANCLDRLDYETEVDTAVLGDGCYRLGWDEVTRSVRVTAPDVCGLEVAFGLDGVTPEMVRAGYRLSAEAAARAWGIKVASAEVEVTESWTASHFEVSSGGLTAAAGDNPYGFIPFIVFPNLSRPKSPWGTSDLEPLMEAQRELNRAVSQLSRILELSGNPIAVLENVESSSYIAVSPGAVWHLPEEARAYLLDLLQGGGGQLHLNYIDLLFRVMHDLGEVPRAAFGGLGRDVSGVALELEMQPLLHRVWRKRLIRTGVYRRRAEMALKLYARHLDLELDEVTVEVNWPPVLPRDITAMVANEKTLVAAGLRSRKGAMTGLGIPDPEQEFADWLEEEKAIKKQESQS</sequence>
<evidence type="ECO:0000313" key="1">
    <source>
        <dbReference type="EMBL" id="WWX24729.1"/>
    </source>
</evidence>
<evidence type="ECO:0000313" key="2">
    <source>
        <dbReference type="Proteomes" id="UP001375370"/>
    </source>
</evidence>